<dbReference type="AlphaFoldDB" id="A0A2P2MMC3"/>
<reference evidence="1" key="1">
    <citation type="submission" date="2018-02" db="EMBL/GenBank/DDBJ databases">
        <title>Rhizophora mucronata_Transcriptome.</title>
        <authorList>
            <person name="Meera S.P."/>
            <person name="Sreeshan A."/>
            <person name="Augustine A."/>
        </authorList>
    </citation>
    <scope>NUCLEOTIDE SEQUENCE</scope>
    <source>
        <tissue evidence="1">Leaf</tissue>
    </source>
</reference>
<sequence length="49" mass="5909">MTSKSNPVERKCFGGKCKQYSEYSFRRRCNSSKCRNLTRKMWCIYFNGK</sequence>
<organism evidence="1">
    <name type="scientific">Rhizophora mucronata</name>
    <name type="common">Asiatic mangrove</name>
    <dbReference type="NCBI Taxonomy" id="61149"/>
    <lineage>
        <taxon>Eukaryota</taxon>
        <taxon>Viridiplantae</taxon>
        <taxon>Streptophyta</taxon>
        <taxon>Embryophyta</taxon>
        <taxon>Tracheophyta</taxon>
        <taxon>Spermatophyta</taxon>
        <taxon>Magnoliopsida</taxon>
        <taxon>eudicotyledons</taxon>
        <taxon>Gunneridae</taxon>
        <taxon>Pentapetalae</taxon>
        <taxon>rosids</taxon>
        <taxon>fabids</taxon>
        <taxon>Malpighiales</taxon>
        <taxon>Rhizophoraceae</taxon>
        <taxon>Rhizophora</taxon>
    </lineage>
</organism>
<proteinExistence type="predicted"/>
<accession>A0A2P2MMC3</accession>
<name>A0A2P2MMC3_RHIMU</name>
<dbReference type="EMBL" id="GGEC01050901">
    <property type="protein sequence ID" value="MBX31385.1"/>
    <property type="molecule type" value="Transcribed_RNA"/>
</dbReference>
<evidence type="ECO:0000313" key="1">
    <source>
        <dbReference type="EMBL" id="MBX31385.1"/>
    </source>
</evidence>
<protein>
    <submittedName>
        <fullName evidence="1">Uncharacterized protein LOC8274501 isoform X2</fullName>
    </submittedName>
</protein>